<evidence type="ECO:0000259" key="1">
    <source>
        <dbReference type="Pfam" id="PF13976"/>
    </source>
</evidence>
<evidence type="ECO:0000313" key="3">
    <source>
        <dbReference type="Proteomes" id="UP000053989"/>
    </source>
</evidence>
<dbReference type="Proteomes" id="UP000053989">
    <property type="component" value="Unassembled WGS sequence"/>
</dbReference>
<dbReference type="InParanoid" id="A0A0C3D8J0"/>
<protein>
    <recommendedName>
        <fullName evidence="1">GAG-pre-integrase domain-containing protein</fullName>
    </recommendedName>
</protein>
<reference evidence="3" key="2">
    <citation type="submission" date="2015-01" db="EMBL/GenBank/DDBJ databases">
        <title>Evolutionary Origins and Diversification of the Mycorrhizal Mutualists.</title>
        <authorList>
            <consortium name="DOE Joint Genome Institute"/>
            <consortium name="Mycorrhizal Genomics Consortium"/>
            <person name="Kohler A."/>
            <person name="Kuo A."/>
            <person name="Nagy L.G."/>
            <person name="Floudas D."/>
            <person name="Copeland A."/>
            <person name="Barry K.W."/>
            <person name="Cichocki N."/>
            <person name="Veneault-Fourrey C."/>
            <person name="LaButti K."/>
            <person name="Lindquist E.A."/>
            <person name="Lipzen A."/>
            <person name="Lundell T."/>
            <person name="Morin E."/>
            <person name="Murat C."/>
            <person name="Riley R."/>
            <person name="Ohm R."/>
            <person name="Sun H."/>
            <person name="Tunlid A."/>
            <person name="Henrissat B."/>
            <person name="Grigoriev I.V."/>
            <person name="Hibbett D.S."/>
            <person name="Martin F."/>
        </authorList>
    </citation>
    <scope>NUCLEOTIDE SEQUENCE [LARGE SCALE GENOMIC DNA]</scope>
    <source>
        <strain evidence="3">Foug A</strain>
    </source>
</reference>
<proteinExistence type="predicted"/>
<feature type="domain" description="GAG-pre-integrase" evidence="1">
    <location>
        <begin position="22"/>
        <end position="75"/>
    </location>
</feature>
<name>A0A0C3D8J0_9AGAM</name>
<dbReference type="Pfam" id="PF13976">
    <property type="entry name" value="gag_pre-integrs"/>
    <property type="match status" value="1"/>
</dbReference>
<dbReference type="OrthoDB" id="7691805at2759"/>
<accession>A0A0C3D8J0</accession>
<evidence type="ECO:0000313" key="2">
    <source>
        <dbReference type="EMBL" id="KIM52709.1"/>
    </source>
</evidence>
<dbReference type="HOGENOM" id="CLU_102301_2_1_1"/>
<dbReference type="InterPro" id="IPR025724">
    <property type="entry name" value="GAG-pre-integrase_dom"/>
</dbReference>
<gene>
    <name evidence="2" type="ORF">SCLCIDRAFT_1223525</name>
</gene>
<sequence length="123" mass="13414">MVRASSAIPRVIHEPDHGSSNAVTERISVMELHCRLGHISPAVAKRLAESGLISGLKIDLSANEPTFCESCVYAKATRKPIAKERIGERAEEFAEVHTDVWSPAPVETLYPFPPPEKQSVLGV</sequence>
<dbReference type="AlphaFoldDB" id="A0A0C3D8J0"/>
<organism evidence="2 3">
    <name type="scientific">Scleroderma citrinum Foug A</name>
    <dbReference type="NCBI Taxonomy" id="1036808"/>
    <lineage>
        <taxon>Eukaryota</taxon>
        <taxon>Fungi</taxon>
        <taxon>Dikarya</taxon>
        <taxon>Basidiomycota</taxon>
        <taxon>Agaricomycotina</taxon>
        <taxon>Agaricomycetes</taxon>
        <taxon>Agaricomycetidae</taxon>
        <taxon>Boletales</taxon>
        <taxon>Sclerodermatineae</taxon>
        <taxon>Sclerodermataceae</taxon>
        <taxon>Scleroderma</taxon>
    </lineage>
</organism>
<dbReference type="EMBL" id="KN822202">
    <property type="protein sequence ID" value="KIM52709.1"/>
    <property type="molecule type" value="Genomic_DNA"/>
</dbReference>
<keyword evidence="3" id="KW-1185">Reference proteome</keyword>
<reference evidence="2 3" key="1">
    <citation type="submission" date="2014-04" db="EMBL/GenBank/DDBJ databases">
        <authorList>
            <consortium name="DOE Joint Genome Institute"/>
            <person name="Kuo A."/>
            <person name="Kohler A."/>
            <person name="Nagy L.G."/>
            <person name="Floudas D."/>
            <person name="Copeland A."/>
            <person name="Barry K.W."/>
            <person name="Cichocki N."/>
            <person name="Veneault-Fourrey C."/>
            <person name="LaButti K."/>
            <person name="Lindquist E.A."/>
            <person name="Lipzen A."/>
            <person name="Lundell T."/>
            <person name="Morin E."/>
            <person name="Murat C."/>
            <person name="Sun H."/>
            <person name="Tunlid A."/>
            <person name="Henrissat B."/>
            <person name="Grigoriev I.V."/>
            <person name="Hibbett D.S."/>
            <person name="Martin F."/>
            <person name="Nordberg H.P."/>
            <person name="Cantor M.N."/>
            <person name="Hua S.X."/>
        </authorList>
    </citation>
    <scope>NUCLEOTIDE SEQUENCE [LARGE SCALE GENOMIC DNA]</scope>
    <source>
        <strain evidence="2 3">Foug A</strain>
    </source>
</reference>